<keyword evidence="1" id="KW-0732">Signal</keyword>
<protein>
    <submittedName>
        <fullName evidence="3">Alpha/beta hydrolase</fullName>
    </submittedName>
</protein>
<dbReference type="InterPro" id="IPR050228">
    <property type="entry name" value="Carboxylesterase_BioH"/>
</dbReference>
<evidence type="ECO:0000313" key="4">
    <source>
        <dbReference type="Proteomes" id="UP001244297"/>
    </source>
</evidence>
<dbReference type="GO" id="GO:0016787">
    <property type="term" value="F:hydrolase activity"/>
    <property type="evidence" value="ECO:0007669"/>
    <property type="project" value="UniProtKB-KW"/>
</dbReference>
<comment type="caution">
    <text evidence="3">The sequence shown here is derived from an EMBL/GenBank/DDBJ whole genome shotgun (WGS) entry which is preliminary data.</text>
</comment>
<organism evidence="3 4">
    <name type="scientific">Methylobacterium longum</name>
    <dbReference type="NCBI Taxonomy" id="767694"/>
    <lineage>
        <taxon>Bacteria</taxon>
        <taxon>Pseudomonadati</taxon>
        <taxon>Pseudomonadota</taxon>
        <taxon>Alphaproteobacteria</taxon>
        <taxon>Hyphomicrobiales</taxon>
        <taxon>Methylobacteriaceae</taxon>
        <taxon>Methylobacterium</taxon>
    </lineage>
</organism>
<keyword evidence="3" id="KW-0378">Hydrolase</keyword>
<gene>
    <name evidence="3" type="ORF">QWZ18_21065</name>
</gene>
<dbReference type="Proteomes" id="UP001244297">
    <property type="component" value="Unassembled WGS sequence"/>
</dbReference>
<keyword evidence="4" id="KW-1185">Reference proteome</keyword>
<feature type="domain" description="AB hydrolase-1" evidence="2">
    <location>
        <begin position="59"/>
        <end position="337"/>
    </location>
</feature>
<reference evidence="4" key="1">
    <citation type="journal article" date="2019" name="Int. J. Syst. Evol. Microbiol.">
        <title>The Global Catalogue of Microorganisms (GCM) 10K type strain sequencing project: providing services to taxonomists for standard genome sequencing and annotation.</title>
        <authorList>
            <consortium name="The Broad Institute Genomics Platform"/>
            <consortium name="The Broad Institute Genome Sequencing Center for Infectious Disease"/>
            <person name="Wu L."/>
            <person name="Ma J."/>
        </authorList>
    </citation>
    <scope>NUCLEOTIDE SEQUENCE [LARGE SCALE GENOMIC DNA]</scope>
    <source>
        <strain evidence="4">CECT 7806</strain>
    </source>
</reference>
<proteinExistence type="predicted"/>
<dbReference type="EMBL" id="JAUFPT010000066">
    <property type="protein sequence ID" value="MDN3573105.1"/>
    <property type="molecule type" value="Genomic_DNA"/>
</dbReference>
<accession>A0ABT8ATP6</accession>
<dbReference type="Gene3D" id="3.40.50.1820">
    <property type="entry name" value="alpha/beta hydrolase"/>
    <property type="match status" value="1"/>
</dbReference>
<dbReference type="InterPro" id="IPR029058">
    <property type="entry name" value="AB_hydrolase_fold"/>
</dbReference>
<dbReference type="PANTHER" id="PTHR43194:SF2">
    <property type="entry name" value="PEROXISOMAL MEMBRANE PROTEIN LPX1"/>
    <property type="match status" value="1"/>
</dbReference>
<sequence>MRRHLAVLSFLLPLLLLGMAAQAQPITKEDEQIDGADPSVRLFVRMKMAEGNARFTDDNVVVFVHGATTPSTPDFDLSYKDYSWADRLARLGYVVYMFDKRNYGFSSREPAMDKPAAENRPVTRSYLAVRDIGSVVDFVRKRHSVSKLTLIGWSWGAMTTGYFASLHSDKLRRIVLYAPAYAFAQHTNLGAGTALQNKRKPLEFNYGLGAYRLGTAAANTARWDGEIPIENKGEYREQGVVDAFNAEMLATDPTSGSRTPPSLRAPNGVLEDSFMQATGRRMWNASSIYVPTLVIAGQYDTWSYPEDREVLMRDLTNVPLKKSVMIPDATHFVLFEKNREQFFQAIEDFLKSPVAEVSKP</sequence>
<dbReference type="InterPro" id="IPR000073">
    <property type="entry name" value="AB_hydrolase_1"/>
</dbReference>
<name>A0ABT8ATP6_9HYPH</name>
<dbReference type="RefSeq" id="WP_238289540.1">
    <property type="nucleotide sequence ID" value="NZ_BPQS01000016.1"/>
</dbReference>
<evidence type="ECO:0000259" key="2">
    <source>
        <dbReference type="Pfam" id="PF00561"/>
    </source>
</evidence>
<dbReference type="SUPFAM" id="SSF53474">
    <property type="entry name" value="alpha/beta-Hydrolases"/>
    <property type="match status" value="1"/>
</dbReference>
<feature type="signal peptide" evidence="1">
    <location>
        <begin position="1"/>
        <end position="23"/>
    </location>
</feature>
<dbReference type="PANTHER" id="PTHR43194">
    <property type="entry name" value="HYDROLASE ALPHA/BETA FOLD FAMILY"/>
    <property type="match status" value="1"/>
</dbReference>
<feature type="chain" id="PRO_5046705625" evidence="1">
    <location>
        <begin position="24"/>
        <end position="360"/>
    </location>
</feature>
<dbReference type="Pfam" id="PF00561">
    <property type="entry name" value="Abhydrolase_1"/>
    <property type="match status" value="1"/>
</dbReference>
<evidence type="ECO:0000313" key="3">
    <source>
        <dbReference type="EMBL" id="MDN3573105.1"/>
    </source>
</evidence>
<evidence type="ECO:0000256" key="1">
    <source>
        <dbReference type="SAM" id="SignalP"/>
    </source>
</evidence>